<evidence type="ECO:0000256" key="1">
    <source>
        <dbReference type="ARBA" id="ARBA00022614"/>
    </source>
</evidence>
<feature type="compositionally biased region" description="Basic and acidic residues" evidence="3">
    <location>
        <begin position="585"/>
        <end position="595"/>
    </location>
</feature>
<feature type="compositionally biased region" description="Basic and acidic residues" evidence="3">
    <location>
        <begin position="11"/>
        <end position="23"/>
    </location>
</feature>
<dbReference type="InterPro" id="IPR003591">
    <property type="entry name" value="Leu-rich_rpt_typical-subtyp"/>
</dbReference>
<dbReference type="SUPFAM" id="SSF52058">
    <property type="entry name" value="L domain-like"/>
    <property type="match status" value="1"/>
</dbReference>
<dbReference type="EMBL" id="CP046239">
    <property type="protein sequence ID" value="WFD49802.1"/>
    <property type="molecule type" value="Genomic_DNA"/>
</dbReference>
<protein>
    <submittedName>
        <fullName evidence="4">Uncharacterized protein</fullName>
    </submittedName>
</protein>
<sequence>MQHGARPASRATERRMPKRREADTQPGADTQPNSDAQPDAHDGTDSVLNRTALSLAGHALPPRKATAKTLAQFVQLRRLDLSDMKPSDESPDGLTDLHMLTQAASLSKKHAKKTQTTPLTQRLTWLNLSNNAALGRDDDALEGIELLTALNVLNASHCALRTLPAGVAALEQLKALVFSHNHIEHLPPVFPHLAELNTLVLSHNELAHLPKTLPASLPNLKKLSLSHNQLVDGKTLPDFSVCAHLREVRLSGNTALARLPEHIQRWGRGVDGGAPGLVRLDVGDCGLEDWASIAPLLAHSDSRHKGLVNLCLKGNQVAARDDYEERVRAACPGLLVLDNVRLRPKKTEKPAEEPRAPDAPDADETPAPKEEAPRPKEGAPARNEAPAPKAKRAPKDQRAGDKPKPSSASRKRERDEADDHQHAAARPAPDEREKKTRKRSGRGPKKPKAVDSEQARLLARAGPAPGDVDELDDEPSVSRYDASASDDEDARLRARAGPPPGDDAPAAPPASGRTKKTRRKKSHRPVELTMDMSAEPAAPAPAAPVAPEASVEPRAPPSPKDPAADTGVVDIVQVRKPPRTAPLDLGRRDEDLGGW</sequence>
<feature type="compositionally biased region" description="Basic and acidic residues" evidence="3">
    <location>
        <begin position="366"/>
        <end position="379"/>
    </location>
</feature>
<evidence type="ECO:0000313" key="5">
    <source>
        <dbReference type="Proteomes" id="UP000818624"/>
    </source>
</evidence>
<dbReference type="Proteomes" id="UP000818624">
    <property type="component" value="Chromosome 6"/>
</dbReference>
<feature type="compositionally biased region" description="Basic residues" evidence="3">
    <location>
        <begin position="513"/>
        <end position="523"/>
    </location>
</feature>
<keyword evidence="2" id="KW-0677">Repeat</keyword>
<gene>
    <name evidence="4" type="ORF">GLX27_004487</name>
</gene>
<dbReference type="Gene3D" id="3.80.10.10">
    <property type="entry name" value="Ribonuclease Inhibitor"/>
    <property type="match status" value="3"/>
</dbReference>
<dbReference type="PANTHER" id="PTHR48051:SF46">
    <property type="entry name" value="LEUCINE RICH REPEAT-CONTAINING DOMAIN PROTEIN"/>
    <property type="match status" value="1"/>
</dbReference>
<feature type="compositionally biased region" description="Polar residues" evidence="3">
    <location>
        <begin position="27"/>
        <end position="36"/>
    </location>
</feature>
<feature type="compositionally biased region" description="Pro residues" evidence="3">
    <location>
        <begin position="497"/>
        <end position="508"/>
    </location>
</feature>
<feature type="compositionally biased region" description="Basic and acidic residues" evidence="3">
    <location>
        <begin position="393"/>
        <end position="434"/>
    </location>
</feature>
<evidence type="ECO:0000256" key="3">
    <source>
        <dbReference type="SAM" id="MobiDB-lite"/>
    </source>
</evidence>
<dbReference type="Pfam" id="PF13855">
    <property type="entry name" value="LRR_8"/>
    <property type="match status" value="1"/>
</dbReference>
<dbReference type="InterPro" id="IPR001611">
    <property type="entry name" value="Leu-rich_rpt"/>
</dbReference>
<feature type="compositionally biased region" description="Basic and acidic residues" evidence="3">
    <location>
        <begin position="345"/>
        <end position="358"/>
    </location>
</feature>
<organism evidence="4 5">
    <name type="scientific">Malassezia furfur</name>
    <name type="common">Pityriasis versicolor infection agent</name>
    <name type="synonym">Pityrosporum furfur</name>
    <dbReference type="NCBI Taxonomy" id="55194"/>
    <lineage>
        <taxon>Eukaryota</taxon>
        <taxon>Fungi</taxon>
        <taxon>Dikarya</taxon>
        <taxon>Basidiomycota</taxon>
        <taxon>Ustilaginomycotina</taxon>
        <taxon>Malasseziomycetes</taxon>
        <taxon>Malasseziales</taxon>
        <taxon>Malasseziaceae</taxon>
        <taxon>Malassezia</taxon>
    </lineage>
</organism>
<evidence type="ECO:0000256" key="2">
    <source>
        <dbReference type="ARBA" id="ARBA00022737"/>
    </source>
</evidence>
<dbReference type="InterPro" id="IPR050216">
    <property type="entry name" value="LRR_domain-containing"/>
</dbReference>
<feature type="region of interest" description="Disordered" evidence="3">
    <location>
        <begin position="345"/>
        <end position="595"/>
    </location>
</feature>
<dbReference type="SMART" id="SM00369">
    <property type="entry name" value="LRR_TYP"/>
    <property type="match status" value="4"/>
</dbReference>
<feature type="compositionally biased region" description="Basic residues" evidence="3">
    <location>
        <begin position="435"/>
        <end position="447"/>
    </location>
</feature>
<keyword evidence="5" id="KW-1185">Reference proteome</keyword>
<accession>A0ABY8EZD4</accession>
<proteinExistence type="predicted"/>
<dbReference type="InterPro" id="IPR032675">
    <property type="entry name" value="LRR_dom_sf"/>
</dbReference>
<keyword evidence="1" id="KW-0433">Leucine-rich repeat</keyword>
<reference evidence="4 5" key="1">
    <citation type="journal article" date="2020" name="Elife">
        <title>Loss of centromere function drives karyotype evolution in closely related Malassezia species.</title>
        <authorList>
            <person name="Sankaranarayanan S.R."/>
            <person name="Ianiri G."/>
            <person name="Coelho M.A."/>
            <person name="Reza M.H."/>
            <person name="Thimmappa B.C."/>
            <person name="Ganguly P."/>
            <person name="Vadnala R.N."/>
            <person name="Sun S."/>
            <person name="Siddharthan R."/>
            <person name="Tellgren-Roth C."/>
            <person name="Dawson T.L."/>
            <person name="Heitman J."/>
            <person name="Sanyal K."/>
        </authorList>
    </citation>
    <scope>NUCLEOTIDE SEQUENCE [LARGE SCALE GENOMIC DNA]</scope>
    <source>
        <strain evidence="4">CBS14141</strain>
    </source>
</reference>
<evidence type="ECO:0000313" key="4">
    <source>
        <dbReference type="EMBL" id="WFD49802.1"/>
    </source>
</evidence>
<dbReference type="PANTHER" id="PTHR48051">
    <property type="match status" value="1"/>
</dbReference>
<dbReference type="PROSITE" id="PS51450">
    <property type="entry name" value="LRR"/>
    <property type="match status" value="2"/>
</dbReference>
<name>A0ABY8EZD4_MALFU</name>
<feature type="region of interest" description="Disordered" evidence="3">
    <location>
        <begin position="1"/>
        <end position="45"/>
    </location>
</feature>